<dbReference type="InterPro" id="IPR029058">
    <property type="entry name" value="AB_hydrolase_fold"/>
</dbReference>
<feature type="chain" id="PRO_5041962565" description="AB hydrolase-1 domain-containing protein" evidence="1">
    <location>
        <begin position="22"/>
        <end position="398"/>
    </location>
</feature>
<evidence type="ECO:0000313" key="3">
    <source>
        <dbReference type="EMBL" id="KAK3292733.1"/>
    </source>
</evidence>
<accession>A0AAE0HA17</accession>
<gene>
    <name evidence="3" type="ORF">B0H64DRAFT_468116</name>
</gene>
<reference evidence="3" key="1">
    <citation type="journal article" date="2023" name="Mol. Phylogenet. Evol.">
        <title>Genome-scale phylogeny and comparative genomics of the fungal order Sordariales.</title>
        <authorList>
            <person name="Hensen N."/>
            <person name="Bonometti L."/>
            <person name="Westerberg I."/>
            <person name="Brannstrom I.O."/>
            <person name="Guillou S."/>
            <person name="Cros-Aarteil S."/>
            <person name="Calhoun S."/>
            <person name="Haridas S."/>
            <person name="Kuo A."/>
            <person name="Mondo S."/>
            <person name="Pangilinan J."/>
            <person name="Riley R."/>
            <person name="LaButti K."/>
            <person name="Andreopoulos B."/>
            <person name="Lipzen A."/>
            <person name="Chen C."/>
            <person name="Yan M."/>
            <person name="Daum C."/>
            <person name="Ng V."/>
            <person name="Clum A."/>
            <person name="Steindorff A."/>
            <person name="Ohm R.A."/>
            <person name="Martin F."/>
            <person name="Silar P."/>
            <person name="Natvig D.O."/>
            <person name="Lalanne C."/>
            <person name="Gautier V."/>
            <person name="Ament-Velasquez S.L."/>
            <person name="Kruys A."/>
            <person name="Hutchinson M.I."/>
            <person name="Powell A.J."/>
            <person name="Barry K."/>
            <person name="Miller A.N."/>
            <person name="Grigoriev I.V."/>
            <person name="Debuchy R."/>
            <person name="Gladieux P."/>
            <person name="Hiltunen Thoren M."/>
            <person name="Johannesson H."/>
        </authorList>
    </citation>
    <scope>NUCLEOTIDE SEQUENCE</scope>
    <source>
        <strain evidence="3">CBS 168.71</strain>
    </source>
</reference>
<keyword evidence="1" id="KW-0732">Signal</keyword>
<dbReference type="Gene3D" id="3.40.50.1820">
    <property type="entry name" value="alpha/beta hydrolase"/>
    <property type="match status" value="1"/>
</dbReference>
<proteinExistence type="predicted"/>
<dbReference type="Proteomes" id="UP001278766">
    <property type="component" value="Unassembled WGS sequence"/>
</dbReference>
<evidence type="ECO:0000259" key="2">
    <source>
        <dbReference type="Pfam" id="PF12697"/>
    </source>
</evidence>
<dbReference type="EMBL" id="JAUEPN010000007">
    <property type="protein sequence ID" value="KAK3292733.1"/>
    <property type="molecule type" value="Genomic_DNA"/>
</dbReference>
<dbReference type="AlphaFoldDB" id="A0AAE0HA17"/>
<keyword evidence="4" id="KW-1185">Reference proteome</keyword>
<dbReference type="GeneID" id="87844683"/>
<organism evidence="3 4">
    <name type="scientific">Chaetomium fimeti</name>
    <dbReference type="NCBI Taxonomy" id="1854472"/>
    <lineage>
        <taxon>Eukaryota</taxon>
        <taxon>Fungi</taxon>
        <taxon>Dikarya</taxon>
        <taxon>Ascomycota</taxon>
        <taxon>Pezizomycotina</taxon>
        <taxon>Sordariomycetes</taxon>
        <taxon>Sordariomycetidae</taxon>
        <taxon>Sordariales</taxon>
        <taxon>Chaetomiaceae</taxon>
        <taxon>Chaetomium</taxon>
    </lineage>
</organism>
<feature type="domain" description="AB hydrolase-1" evidence="2">
    <location>
        <begin position="113"/>
        <end position="378"/>
    </location>
</feature>
<evidence type="ECO:0000313" key="4">
    <source>
        <dbReference type="Proteomes" id="UP001278766"/>
    </source>
</evidence>
<name>A0AAE0HA17_9PEZI</name>
<comment type="caution">
    <text evidence="3">The sequence shown here is derived from an EMBL/GenBank/DDBJ whole genome shotgun (WGS) entry which is preliminary data.</text>
</comment>
<dbReference type="Pfam" id="PF12697">
    <property type="entry name" value="Abhydrolase_6"/>
    <property type="match status" value="1"/>
</dbReference>
<sequence length="398" mass="43661">MSNLLHLASLGALALSPMAAAAPSTHTNFKQCVQLQVPVPVVATNYHYTMMPQVDSNIDAIDWTVNVTTWSSKPAKDRISGPVPVDRTFSISAQLCVPSETGDKAEILQIATPGLGFDKRYWDAEIKPEEYSYVDAAVKKGYSILTYDRLGTGKSDKPDAYDIVQIPTEVEVLAGLTRLARSGELISSSKVLSTAGGKTTIPDFKASKIVQVGHSFGSFLITSMLTLYGDLADGAILTAFLINTQLGKIDVLHYDHEFARQHDPVRFGEYPSGYFVLNTESCIQKLFFRKGAFEPKMLTYAEKIKQPETVGEYASEGPPSPAPEFKGPIHFFNGEFDNFVCLGDCRDTYLEEETRNMYPGASDIYPYLQPNTGHALTLATNASAGYEVMLQYLDSQGL</sequence>
<dbReference type="SUPFAM" id="SSF53474">
    <property type="entry name" value="alpha/beta-Hydrolases"/>
    <property type="match status" value="1"/>
</dbReference>
<reference evidence="3" key="2">
    <citation type="submission" date="2023-06" db="EMBL/GenBank/DDBJ databases">
        <authorList>
            <consortium name="Lawrence Berkeley National Laboratory"/>
            <person name="Haridas S."/>
            <person name="Hensen N."/>
            <person name="Bonometti L."/>
            <person name="Westerberg I."/>
            <person name="Brannstrom I.O."/>
            <person name="Guillou S."/>
            <person name="Cros-Aarteil S."/>
            <person name="Calhoun S."/>
            <person name="Kuo A."/>
            <person name="Mondo S."/>
            <person name="Pangilinan J."/>
            <person name="Riley R."/>
            <person name="Labutti K."/>
            <person name="Andreopoulos B."/>
            <person name="Lipzen A."/>
            <person name="Chen C."/>
            <person name="Yanf M."/>
            <person name="Daum C."/>
            <person name="Ng V."/>
            <person name="Clum A."/>
            <person name="Steindorff A."/>
            <person name="Ohm R."/>
            <person name="Martin F."/>
            <person name="Silar P."/>
            <person name="Natvig D."/>
            <person name="Lalanne C."/>
            <person name="Gautier V."/>
            <person name="Ament-Velasquez S.L."/>
            <person name="Kruys A."/>
            <person name="Hutchinson M.I."/>
            <person name="Powell A.J."/>
            <person name="Barry K."/>
            <person name="Miller A.N."/>
            <person name="Grigoriev I.V."/>
            <person name="Debuchy R."/>
            <person name="Gladieux P."/>
            <person name="Thoren M.H."/>
            <person name="Johannesson H."/>
        </authorList>
    </citation>
    <scope>NUCLEOTIDE SEQUENCE</scope>
    <source>
        <strain evidence="3">CBS 168.71</strain>
    </source>
</reference>
<dbReference type="RefSeq" id="XP_062656247.1">
    <property type="nucleotide sequence ID" value="XM_062807735.1"/>
</dbReference>
<evidence type="ECO:0000256" key="1">
    <source>
        <dbReference type="SAM" id="SignalP"/>
    </source>
</evidence>
<feature type="signal peptide" evidence="1">
    <location>
        <begin position="1"/>
        <end position="21"/>
    </location>
</feature>
<dbReference type="InterPro" id="IPR000073">
    <property type="entry name" value="AB_hydrolase_1"/>
</dbReference>
<protein>
    <recommendedName>
        <fullName evidence="2">AB hydrolase-1 domain-containing protein</fullName>
    </recommendedName>
</protein>